<dbReference type="InterPro" id="IPR001054">
    <property type="entry name" value="A/G_cyclase"/>
</dbReference>
<dbReference type="InterPro" id="IPR029787">
    <property type="entry name" value="Nucleotide_cyclase"/>
</dbReference>
<gene>
    <name evidence="2" type="ORF">GCM10009754_43900</name>
</gene>
<feature type="domain" description="Guanylate cyclase" evidence="1">
    <location>
        <begin position="11"/>
        <end position="132"/>
    </location>
</feature>
<evidence type="ECO:0000313" key="3">
    <source>
        <dbReference type="Proteomes" id="UP001501116"/>
    </source>
</evidence>
<dbReference type="InterPro" id="IPR045450">
    <property type="entry name" value="VMAP_C"/>
</dbReference>
<name>A0ABN2RBW9_9PSEU</name>
<dbReference type="InterPro" id="IPR045555">
    <property type="entry name" value="VMAP-M0"/>
</dbReference>
<dbReference type="EMBL" id="BAAANN010000017">
    <property type="protein sequence ID" value="GAA1966629.1"/>
    <property type="molecule type" value="Genomic_DNA"/>
</dbReference>
<accession>A0ABN2RBW9</accession>
<dbReference type="Proteomes" id="UP001501116">
    <property type="component" value="Unassembled WGS sequence"/>
</dbReference>
<sequence>MTHLTPTLYRTIVVVDVAGFTAPDRRLPDRLAVRHGMYEVLKTAFAESDVDFDSCATEDRGDGALVLLPSGTPKSAVADRLPDRIAVALRRYNWTRTSQAQIRLRVSLNSGDVLHDGKGWVGEAVDTAFRILDAPRAKEVFAESGRMVAVISSQRFFDEVIAPDPGLLPEFYAPIPVSVKTFTGTAYLRLHGELVAPSPVPMPHAAPADTSGAVLDVVPRAELTDLRRHLTRTEVPQLAIMVSRALGPAASLPPLDGITNAWSAFQLLTDFTAGPDGIPPAVTFLRLLADQVGGEIGELLGGWVGNQARRLRVGPALERQQQARAPVPGRAHLHLTIMLEPVVADPARCTLAFWRQDDPAVWPPALGGVREIGIDEMEYRVDEVILEAEGVWSGQGISAAVEFLLPRTLINLPVQRWAKEHATGQPQPLRYGYRLTIRSLERMRAKHWHRAWHVRWDSMLEDPSADRLHYSGCAEFEEFPIDAALSDDHWVGLVMAKPPPPQPEPGAPPDELISALRSGLPVILWHPDAGPAELRELLDSVLATDSGLMELPERRKIANSSRMAVPLKNSLAHDLVVMWDDPKRVIVLDQPLAPAVDLGSTLRGYHG</sequence>
<dbReference type="Pfam" id="PF19916">
    <property type="entry name" value="VMAP-M0"/>
    <property type="match status" value="1"/>
</dbReference>
<keyword evidence="3" id="KW-1185">Reference proteome</keyword>
<comment type="caution">
    <text evidence="2">The sequence shown here is derived from an EMBL/GenBank/DDBJ whole genome shotgun (WGS) entry which is preliminary data.</text>
</comment>
<protein>
    <recommendedName>
        <fullName evidence="1">Guanylate cyclase domain-containing protein</fullName>
    </recommendedName>
</protein>
<evidence type="ECO:0000259" key="1">
    <source>
        <dbReference type="PROSITE" id="PS50125"/>
    </source>
</evidence>
<organism evidence="2 3">
    <name type="scientific">Amycolatopsis minnesotensis</name>
    <dbReference type="NCBI Taxonomy" id="337894"/>
    <lineage>
        <taxon>Bacteria</taxon>
        <taxon>Bacillati</taxon>
        <taxon>Actinomycetota</taxon>
        <taxon>Actinomycetes</taxon>
        <taxon>Pseudonocardiales</taxon>
        <taxon>Pseudonocardiaceae</taxon>
        <taxon>Amycolatopsis</taxon>
    </lineage>
</organism>
<proteinExistence type="predicted"/>
<reference evidence="2 3" key="1">
    <citation type="journal article" date="2019" name="Int. J. Syst. Evol. Microbiol.">
        <title>The Global Catalogue of Microorganisms (GCM) 10K type strain sequencing project: providing services to taxonomists for standard genome sequencing and annotation.</title>
        <authorList>
            <consortium name="The Broad Institute Genomics Platform"/>
            <consortium name="The Broad Institute Genome Sequencing Center for Infectious Disease"/>
            <person name="Wu L."/>
            <person name="Ma J."/>
        </authorList>
    </citation>
    <scope>NUCLEOTIDE SEQUENCE [LARGE SCALE GENOMIC DNA]</scope>
    <source>
        <strain evidence="2 3">JCM 14545</strain>
    </source>
</reference>
<dbReference type="RefSeq" id="WP_344421715.1">
    <property type="nucleotide sequence ID" value="NZ_BAAANN010000017.1"/>
</dbReference>
<dbReference type="SUPFAM" id="SSF55073">
    <property type="entry name" value="Nucleotide cyclase"/>
    <property type="match status" value="1"/>
</dbReference>
<evidence type="ECO:0000313" key="2">
    <source>
        <dbReference type="EMBL" id="GAA1966629.1"/>
    </source>
</evidence>
<dbReference type="Pfam" id="PF20028">
    <property type="entry name" value="VMAP-C"/>
    <property type="match status" value="1"/>
</dbReference>
<dbReference type="Gene3D" id="3.30.70.1230">
    <property type="entry name" value="Nucleotide cyclase"/>
    <property type="match status" value="1"/>
</dbReference>
<dbReference type="PROSITE" id="PS50125">
    <property type="entry name" value="GUANYLATE_CYCLASE_2"/>
    <property type="match status" value="1"/>
</dbReference>